<dbReference type="InterPro" id="IPR019734">
    <property type="entry name" value="TPR_rpt"/>
</dbReference>
<dbReference type="InterPro" id="IPR011990">
    <property type="entry name" value="TPR-like_helical_dom_sf"/>
</dbReference>
<feature type="repeat" description="TPR" evidence="3">
    <location>
        <begin position="138"/>
        <end position="171"/>
    </location>
</feature>
<keyword evidence="1" id="KW-0677">Repeat</keyword>
<feature type="repeat" description="TPR" evidence="3">
    <location>
        <begin position="34"/>
        <end position="67"/>
    </location>
</feature>
<name>A0ABY5HPY8_9GAMM</name>
<evidence type="ECO:0000256" key="3">
    <source>
        <dbReference type="PROSITE-ProRule" id="PRU00339"/>
    </source>
</evidence>
<dbReference type="EMBL" id="CP073347">
    <property type="protein sequence ID" value="UTW14475.1"/>
    <property type="molecule type" value="Genomic_DNA"/>
</dbReference>
<evidence type="ECO:0000256" key="2">
    <source>
        <dbReference type="ARBA" id="ARBA00022803"/>
    </source>
</evidence>
<keyword evidence="2 3" id="KW-0802">TPR repeat</keyword>
<dbReference type="SUPFAM" id="SSF48452">
    <property type="entry name" value="TPR-like"/>
    <property type="match status" value="1"/>
</dbReference>
<dbReference type="NCBIfam" id="TIGR02521">
    <property type="entry name" value="type_IV_pilW"/>
    <property type="match status" value="1"/>
</dbReference>
<reference evidence="5" key="1">
    <citation type="submission" date="2021-04" db="EMBL/GenBank/DDBJ databases">
        <title>Oceanospirillales bacteria with DddD are important DMSP degraders in coastal seawater.</title>
        <authorList>
            <person name="Liu J."/>
        </authorList>
    </citation>
    <scope>NUCLEOTIDE SEQUENCE</scope>
    <source>
        <strain evidence="5">D13-1</strain>
    </source>
</reference>
<keyword evidence="4" id="KW-0732">Signal</keyword>
<dbReference type="PROSITE" id="PS51257">
    <property type="entry name" value="PROKAR_LIPOPROTEIN"/>
    <property type="match status" value="1"/>
</dbReference>
<protein>
    <submittedName>
        <fullName evidence="5">Type IV pilus biogenesis/stability protein PilW</fullName>
    </submittedName>
</protein>
<dbReference type="Gene3D" id="1.25.40.10">
    <property type="entry name" value="Tetratricopeptide repeat domain"/>
    <property type="match status" value="1"/>
</dbReference>
<dbReference type="Pfam" id="PF13181">
    <property type="entry name" value="TPR_8"/>
    <property type="match status" value="1"/>
</dbReference>
<dbReference type="InterPro" id="IPR013360">
    <property type="entry name" value="Pilus_4_PilW"/>
</dbReference>
<feature type="signal peptide" evidence="4">
    <location>
        <begin position="1"/>
        <end position="25"/>
    </location>
</feature>
<dbReference type="PROSITE" id="PS50005">
    <property type="entry name" value="TPR"/>
    <property type="match status" value="3"/>
</dbReference>
<evidence type="ECO:0000256" key="1">
    <source>
        <dbReference type="ARBA" id="ARBA00022737"/>
    </source>
</evidence>
<evidence type="ECO:0000256" key="4">
    <source>
        <dbReference type="SAM" id="SignalP"/>
    </source>
</evidence>
<sequence>MRAALWTIVMLLVVGCSSSPGRQNAAEVSPEKALEAYTQLGLQYLRAGDLVSAKDALQRAVEISDKYAGTYNALALVFQVEQEYALAEQNFRRAVSLEPETASFHNNFGAFLYAQGRYGEACTELERATEDPFYTQRAQAFENLGRCFRIIQRPEAAQHAFERTLRLSSNRPLALLELTAIHLEAGRLQEAQQYFDQFSLLIDSRQVEHSAQSLWLGIQLSRQGGSSTRGATFALLLKNLFPQSAEYANYKESLQ</sequence>
<feature type="chain" id="PRO_5047272780" evidence="4">
    <location>
        <begin position="26"/>
        <end position="255"/>
    </location>
</feature>
<dbReference type="Pfam" id="PF13424">
    <property type="entry name" value="TPR_12"/>
    <property type="match status" value="1"/>
</dbReference>
<dbReference type="PANTHER" id="PTHR44858:SF1">
    <property type="entry name" value="UDP-N-ACETYLGLUCOSAMINE--PEPTIDE N-ACETYLGLUCOSAMINYLTRANSFERASE SPINDLY-RELATED"/>
    <property type="match status" value="1"/>
</dbReference>
<gene>
    <name evidence="5" type="primary">pilW</name>
    <name evidence="5" type="ORF">KDW95_21490</name>
</gene>
<dbReference type="Proteomes" id="UP001058461">
    <property type="component" value="Chromosome"/>
</dbReference>
<keyword evidence="6" id="KW-1185">Reference proteome</keyword>
<evidence type="ECO:0000313" key="5">
    <source>
        <dbReference type="EMBL" id="UTW14475.1"/>
    </source>
</evidence>
<proteinExistence type="predicted"/>
<dbReference type="InterPro" id="IPR050498">
    <property type="entry name" value="Ycf3"/>
</dbReference>
<evidence type="ECO:0000313" key="6">
    <source>
        <dbReference type="Proteomes" id="UP001058461"/>
    </source>
</evidence>
<dbReference type="SMART" id="SM00028">
    <property type="entry name" value="TPR"/>
    <property type="match status" value="5"/>
</dbReference>
<feature type="repeat" description="TPR" evidence="3">
    <location>
        <begin position="68"/>
        <end position="101"/>
    </location>
</feature>
<organism evidence="5 6">
    <name type="scientific">Marinobacterium rhizophilum</name>
    <dbReference type="NCBI Taxonomy" id="420402"/>
    <lineage>
        <taxon>Bacteria</taxon>
        <taxon>Pseudomonadati</taxon>
        <taxon>Pseudomonadota</taxon>
        <taxon>Gammaproteobacteria</taxon>
        <taxon>Oceanospirillales</taxon>
        <taxon>Oceanospirillaceae</taxon>
        <taxon>Marinobacterium</taxon>
    </lineage>
</organism>
<accession>A0ABY5HPY8</accession>
<dbReference type="RefSeq" id="WP_255856547.1">
    <property type="nucleotide sequence ID" value="NZ_CP073347.1"/>
</dbReference>
<dbReference type="PANTHER" id="PTHR44858">
    <property type="entry name" value="TETRATRICOPEPTIDE REPEAT PROTEIN 6"/>
    <property type="match status" value="1"/>
</dbReference>